<proteinExistence type="predicted"/>
<organism evidence="2 3">
    <name type="scientific">Piscinibacterium candidicorallinum</name>
    <dbReference type="NCBI Taxonomy" id="1793872"/>
    <lineage>
        <taxon>Bacteria</taxon>
        <taxon>Pseudomonadati</taxon>
        <taxon>Pseudomonadota</taxon>
        <taxon>Betaproteobacteria</taxon>
        <taxon>Burkholderiales</taxon>
        <taxon>Piscinibacterium</taxon>
    </lineage>
</organism>
<comment type="caution">
    <text evidence="2">The sequence shown here is derived from an EMBL/GenBank/DDBJ whole genome shotgun (WGS) entry which is preliminary data.</text>
</comment>
<feature type="chain" id="PRO_5046476998" evidence="1">
    <location>
        <begin position="24"/>
        <end position="314"/>
    </location>
</feature>
<keyword evidence="1" id="KW-0732">Signal</keyword>
<accession>A0ABV7H2M0</accession>
<evidence type="ECO:0000256" key="1">
    <source>
        <dbReference type="SAM" id="SignalP"/>
    </source>
</evidence>
<dbReference type="EMBL" id="JBHRTI010000004">
    <property type="protein sequence ID" value="MFC3148035.1"/>
    <property type="molecule type" value="Genomic_DNA"/>
</dbReference>
<sequence>MTTSPRFSFATRIAGLIACSAWAATSSAQVPATAPAASPAAAAAAPQGPVIALVAAIGDRLQYVRQRRQVGSNIEPYTRATLAVPDQALNWAVLRGLDRAVERQDPTSKRVLLNFQPSEAEYKRILAARNDQRGSVTSNVLVPYLTAMPERKQWDQIITVTPAYRFSEVNGMGSKFAGVGVYVQPLERQEVGLDGVSGAINVGATAPDGDDVTFGAGKGNERTRSRSSTYVAPYFYFEITTYDAKTMKVLKREQRLDYIKLYDPKSTALDVGAQFTPEQLSEQVERLVETSAVRAILGEGRVDRGDVKPVPKQN</sequence>
<evidence type="ECO:0000313" key="2">
    <source>
        <dbReference type="EMBL" id="MFC3148035.1"/>
    </source>
</evidence>
<evidence type="ECO:0000313" key="3">
    <source>
        <dbReference type="Proteomes" id="UP001595556"/>
    </source>
</evidence>
<keyword evidence="3" id="KW-1185">Reference proteome</keyword>
<reference evidence="3" key="1">
    <citation type="journal article" date="2019" name="Int. J. Syst. Evol. Microbiol.">
        <title>The Global Catalogue of Microorganisms (GCM) 10K type strain sequencing project: providing services to taxonomists for standard genome sequencing and annotation.</title>
        <authorList>
            <consortium name="The Broad Institute Genomics Platform"/>
            <consortium name="The Broad Institute Genome Sequencing Center for Infectious Disease"/>
            <person name="Wu L."/>
            <person name="Ma J."/>
        </authorList>
    </citation>
    <scope>NUCLEOTIDE SEQUENCE [LARGE SCALE GENOMIC DNA]</scope>
    <source>
        <strain evidence="3">KCTC 52168</strain>
    </source>
</reference>
<dbReference type="Proteomes" id="UP001595556">
    <property type="component" value="Unassembled WGS sequence"/>
</dbReference>
<protein>
    <submittedName>
        <fullName evidence="2">Uncharacterized protein</fullName>
    </submittedName>
</protein>
<feature type="signal peptide" evidence="1">
    <location>
        <begin position="1"/>
        <end position="23"/>
    </location>
</feature>
<name>A0ABV7H2M0_9BURK</name>
<dbReference type="RefSeq" id="WP_377303614.1">
    <property type="nucleotide sequence ID" value="NZ_CP180191.1"/>
</dbReference>
<gene>
    <name evidence="2" type="ORF">ACFOEN_10315</name>
</gene>